<name>A0A1T4JMK5_9FIRM</name>
<dbReference type="OrthoDB" id="9776488at2"/>
<dbReference type="RefSeq" id="WP_159442864.1">
    <property type="nucleotide sequence ID" value="NZ_FUWM01000003.1"/>
</dbReference>
<keyword evidence="4 12" id="KW-0479">Metal-binding</keyword>
<evidence type="ECO:0000256" key="10">
    <source>
        <dbReference type="PIRSR" id="PIRSR038994-1"/>
    </source>
</evidence>
<dbReference type="GO" id="GO:0046872">
    <property type="term" value="F:metal ion binding"/>
    <property type="evidence" value="ECO:0007669"/>
    <property type="project" value="UniProtKB-KW"/>
</dbReference>
<evidence type="ECO:0000259" key="13">
    <source>
        <dbReference type="Pfam" id="PF01979"/>
    </source>
</evidence>
<keyword evidence="15" id="KW-1185">Reference proteome</keyword>
<evidence type="ECO:0000256" key="5">
    <source>
        <dbReference type="ARBA" id="ARBA00022801"/>
    </source>
</evidence>
<dbReference type="InterPro" id="IPR003764">
    <property type="entry name" value="GlcNAc_6-P_deAcase"/>
</dbReference>
<proteinExistence type="inferred from homology"/>
<keyword evidence="6 9" id="KW-0119">Carbohydrate metabolism</keyword>
<evidence type="ECO:0000256" key="8">
    <source>
        <dbReference type="ARBA" id="ARBA00060590"/>
    </source>
</evidence>
<sequence length="384" mass="42386">MKQIIKASEIYTPEISRKKHLIIEGNKVESISNNIKDYNLQEYKLINYSEYRVLPGLIDIHIHGGAGVGVMDGRLECIKKLSEYAFKSGVTSFLPTTLTTSKVKLMNVLAIIQYAKGQKYSSNIEGVHLEGPFINEKQAGAQNQNFICTPKHKYLQELIDSYQDLIKVVSIAPEIEKGLDVVDYFARKGITVSVAHSDATFEIMQKAFAKGLDQATHFFNGMRGLHHRYPGVVGAVLNNEECYCELIADGIHVHPEVIDLLIKIKGEKKIILISDSMQAAGLSAGSYALGDDKVTVDETGKAYLSDGTLAGSTLRLIDAISNMVQFTHLNFVQALKMATINPAVKLGLERKGRLEVGCEADFIVVNDSLDIIATYKNGNKVYEV</sequence>
<organism evidence="14 15">
    <name type="scientific">Selenihalanaerobacter shriftii</name>
    <dbReference type="NCBI Taxonomy" id="142842"/>
    <lineage>
        <taxon>Bacteria</taxon>
        <taxon>Bacillati</taxon>
        <taxon>Bacillota</taxon>
        <taxon>Clostridia</taxon>
        <taxon>Halanaerobiales</taxon>
        <taxon>Halobacteroidaceae</taxon>
        <taxon>Selenihalanaerobacter</taxon>
    </lineage>
</organism>
<evidence type="ECO:0000256" key="1">
    <source>
        <dbReference type="ARBA" id="ARBA00010716"/>
    </source>
</evidence>
<feature type="binding site" evidence="11">
    <location>
        <position position="141"/>
    </location>
    <ligand>
        <name>substrate</name>
    </ligand>
</feature>
<dbReference type="CDD" id="cd00854">
    <property type="entry name" value="NagA"/>
    <property type="match status" value="1"/>
</dbReference>
<feature type="binding site" evidence="12">
    <location>
        <position position="196"/>
    </location>
    <ligand>
        <name>Zn(2+)</name>
        <dbReference type="ChEBI" id="CHEBI:29105"/>
    </ligand>
</feature>
<dbReference type="EC" id="3.5.1.25" evidence="2"/>
<evidence type="ECO:0000313" key="14">
    <source>
        <dbReference type="EMBL" id="SJZ31426.1"/>
    </source>
</evidence>
<dbReference type="Pfam" id="PF01979">
    <property type="entry name" value="Amidohydro_1"/>
    <property type="match status" value="1"/>
</dbReference>
<dbReference type="FunFam" id="3.20.20.140:FF:000004">
    <property type="entry name" value="N-acetylglucosamine-6-phosphate deacetylase"/>
    <property type="match status" value="1"/>
</dbReference>
<dbReference type="EMBL" id="FUWM01000003">
    <property type="protein sequence ID" value="SJZ31426.1"/>
    <property type="molecule type" value="Genomic_DNA"/>
</dbReference>
<dbReference type="STRING" id="142842.SAMN02745118_00221"/>
<feature type="binding site" evidence="11">
    <location>
        <begin position="220"/>
        <end position="221"/>
    </location>
    <ligand>
        <name>substrate</name>
    </ligand>
</feature>
<dbReference type="SUPFAM" id="SSF51338">
    <property type="entry name" value="Composite domain of metallo-dependent hydrolases"/>
    <property type="match status" value="1"/>
</dbReference>
<protein>
    <recommendedName>
        <fullName evidence="3">N-acetylglucosamine-6-phosphate deacetylase</fullName>
        <ecNumber evidence="2">3.5.1.25</ecNumber>
    </recommendedName>
</protein>
<comment type="pathway">
    <text evidence="8">Amino-sugar metabolism; N-acetylneuraminate degradation; D-fructose 6-phosphate from N-acetylneuraminate: step 4/5.</text>
</comment>
<feature type="domain" description="Amidohydrolase-related" evidence="13">
    <location>
        <begin position="53"/>
        <end position="380"/>
    </location>
</feature>
<dbReference type="InterPro" id="IPR011059">
    <property type="entry name" value="Metal-dep_hydrolase_composite"/>
</dbReference>
<dbReference type="Gene3D" id="3.20.20.140">
    <property type="entry name" value="Metal-dependent hydrolases"/>
    <property type="match status" value="1"/>
</dbReference>
<feature type="binding site" evidence="12">
    <location>
        <position position="130"/>
    </location>
    <ligand>
        <name>Zn(2+)</name>
        <dbReference type="ChEBI" id="CHEBI:29105"/>
    </ligand>
</feature>
<dbReference type="Gene3D" id="2.30.40.10">
    <property type="entry name" value="Urease, subunit C, domain 1"/>
    <property type="match status" value="1"/>
</dbReference>
<feature type="binding site" evidence="11">
    <location>
        <position position="228"/>
    </location>
    <ligand>
        <name>substrate</name>
    </ligand>
</feature>
<dbReference type="Proteomes" id="UP000190625">
    <property type="component" value="Unassembled WGS sequence"/>
</dbReference>
<dbReference type="AlphaFoldDB" id="A0A1T4JMK5"/>
<gene>
    <name evidence="14" type="ORF">SAMN02745118_00221</name>
</gene>
<comment type="similarity">
    <text evidence="1 9">Belongs to the metallo-dependent hydrolases superfamily. NagA family.</text>
</comment>
<comment type="catalytic activity">
    <reaction evidence="7">
        <text>N-acetyl-D-glucosamine 6-phosphate + H2O = D-glucosamine 6-phosphate + acetate</text>
        <dbReference type="Rhea" id="RHEA:22936"/>
        <dbReference type="ChEBI" id="CHEBI:15377"/>
        <dbReference type="ChEBI" id="CHEBI:30089"/>
        <dbReference type="ChEBI" id="CHEBI:57513"/>
        <dbReference type="ChEBI" id="CHEBI:58725"/>
        <dbReference type="EC" id="3.5.1.25"/>
    </reaction>
</comment>
<dbReference type="PANTHER" id="PTHR11113:SF14">
    <property type="entry name" value="N-ACETYLGLUCOSAMINE-6-PHOSPHATE DEACETYLASE"/>
    <property type="match status" value="1"/>
</dbReference>
<evidence type="ECO:0000256" key="6">
    <source>
        <dbReference type="ARBA" id="ARBA00023277"/>
    </source>
</evidence>
<evidence type="ECO:0000313" key="15">
    <source>
        <dbReference type="Proteomes" id="UP000190625"/>
    </source>
</evidence>
<dbReference type="InterPro" id="IPR032466">
    <property type="entry name" value="Metal_Hydrolase"/>
</dbReference>
<feature type="active site" description="Proton donor/acceptor" evidence="10">
    <location>
        <position position="275"/>
    </location>
</feature>
<dbReference type="GO" id="GO:0008448">
    <property type="term" value="F:N-acetylglucosamine-6-phosphate deacetylase activity"/>
    <property type="evidence" value="ECO:0007669"/>
    <property type="project" value="UniProtKB-EC"/>
</dbReference>
<evidence type="ECO:0000256" key="9">
    <source>
        <dbReference type="PIRNR" id="PIRNR038994"/>
    </source>
</evidence>
<comment type="cofactor">
    <cofactor evidence="12">
        <name>a divalent metal cation</name>
        <dbReference type="ChEBI" id="CHEBI:60240"/>
    </cofactor>
    <text evidence="12">Binds 1 divalent metal cation per subunit.</text>
</comment>
<evidence type="ECO:0000256" key="12">
    <source>
        <dbReference type="PIRSR" id="PIRSR038994-3"/>
    </source>
</evidence>
<evidence type="ECO:0000256" key="2">
    <source>
        <dbReference type="ARBA" id="ARBA00011899"/>
    </source>
</evidence>
<evidence type="ECO:0000256" key="4">
    <source>
        <dbReference type="ARBA" id="ARBA00022723"/>
    </source>
</evidence>
<accession>A0A1T4JMK5</accession>
<dbReference type="InterPro" id="IPR006680">
    <property type="entry name" value="Amidohydro-rel"/>
</dbReference>
<evidence type="ECO:0000256" key="7">
    <source>
        <dbReference type="ARBA" id="ARBA00047647"/>
    </source>
</evidence>
<dbReference type="NCBIfam" id="TIGR00221">
    <property type="entry name" value="nagA"/>
    <property type="match status" value="1"/>
</dbReference>
<evidence type="ECO:0000256" key="3">
    <source>
        <dbReference type="ARBA" id="ARBA00018029"/>
    </source>
</evidence>
<dbReference type="PIRSF" id="PIRSF038994">
    <property type="entry name" value="NagA"/>
    <property type="match status" value="1"/>
</dbReference>
<dbReference type="GO" id="GO:0006046">
    <property type="term" value="P:N-acetylglucosamine catabolic process"/>
    <property type="evidence" value="ECO:0007669"/>
    <property type="project" value="TreeGrafter"/>
</dbReference>
<dbReference type="SUPFAM" id="SSF51556">
    <property type="entry name" value="Metallo-dependent hydrolases"/>
    <property type="match status" value="1"/>
</dbReference>
<reference evidence="15" key="1">
    <citation type="submission" date="2017-02" db="EMBL/GenBank/DDBJ databases">
        <authorList>
            <person name="Varghese N."/>
            <person name="Submissions S."/>
        </authorList>
    </citation>
    <scope>NUCLEOTIDE SEQUENCE [LARGE SCALE GENOMIC DNA]</scope>
    <source>
        <strain evidence="15">ATCC BAA-73</strain>
    </source>
</reference>
<keyword evidence="5 9" id="KW-0378">Hydrolase</keyword>
<feature type="binding site" evidence="12">
    <location>
        <position position="217"/>
    </location>
    <ligand>
        <name>Zn(2+)</name>
        <dbReference type="ChEBI" id="CHEBI:29105"/>
    </ligand>
</feature>
<dbReference type="PANTHER" id="PTHR11113">
    <property type="entry name" value="N-ACETYLGLUCOSAMINE-6-PHOSPHATE DEACETYLASE"/>
    <property type="match status" value="1"/>
</dbReference>
<feature type="binding site" evidence="11">
    <location>
        <begin position="309"/>
        <end position="311"/>
    </location>
    <ligand>
        <name>substrate</name>
    </ligand>
</feature>
<feature type="binding site" evidence="11">
    <location>
        <position position="252"/>
    </location>
    <ligand>
        <name>substrate</name>
    </ligand>
</feature>
<evidence type="ECO:0000256" key="11">
    <source>
        <dbReference type="PIRSR" id="PIRSR038994-2"/>
    </source>
</evidence>